<dbReference type="Gene3D" id="3.30.470.20">
    <property type="entry name" value="ATP-grasp fold, B domain"/>
    <property type="match status" value="1"/>
</dbReference>
<keyword evidence="1" id="KW-0547">Nucleotide-binding</keyword>
<dbReference type="Pfam" id="PF14398">
    <property type="entry name" value="ATPgrasp_YheCD"/>
    <property type="match status" value="1"/>
</dbReference>
<dbReference type="OrthoDB" id="1809801at2"/>
<dbReference type="PROSITE" id="PS50975">
    <property type="entry name" value="ATP_GRASP"/>
    <property type="match status" value="1"/>
</dbReference>
<evidence type="ECO:0000313" key="4">
    <source>
        <dbReference type="Proteomes" id="UP000471031"/>
    </source>
</evidence>
<evidence type="ECO:0000259" key="2">
    <source>
        <dbReference type="PROSITE" id="PS50975"/>
    </source>
</evidence>
<gene>
    <name evidence="3" type="ORF">GTO89_12120</name>
</gene>
<protein>
    <recommendedName>
        <fullName evidence="2">ATP-grasp domain-containing protein</fullName>
    </recommendedName>
</protein>
<proteinExistence type="predicted"/>
<dbReference type="EMBL" id="WXEX01000010">
    <property type="protein sequence ID" value="MZP43790.1"/>
    <property type="molecule type" value="Genomic_DNA"/>
</dbReference>
<feature type="domain" description="ATP-grasp" evidence="2">
    <location>
        <begin position="127"/>
        <end position="359"/>
    </location>
</feature>
<evidence type="ECO:0000313" key="3">
    <source>
        <dbReference type="EMBL" id="MZP43790.1"/>
    </source>
</evidence>
<dbReference type="Proteomes" id="UP000471031">
    <property type="component" value="Unassembled WGS sequence"/>
</dbReference>
<reference evidence="3 4" key="1">
    <citation type="submission" date="2020-01" db="EMBL/GenBank/DDBJ databases">
        <title>Whole genome sequence of Heliobacterium gestii DSM 11169.</title>
        <authorList>
            <person name="Kyndt J.A."/>
            <person name="Meyer T.E."/>
        </authorList>
    </citation>
    <scope>NUCLEOTIDE SEQUENCE [LARGE SCALE GENOMIC DNA]</scope>
    <source>
        <strain evidence="3 4">DSM 11169</strain>
    </source>
</reference>
<keyword evidence="4" id="KW-1185">Reference proteome</keyword>
<evidence type="ECO:0000256" key="1">
    <source>
        <dbReference type="PROSITE-ProRule" id="PRU00409"/>
    </source>
</evidence>
<keyword evidence="1" id="KW-0067">ATP-binding</keyword>
<comment type="caution">
    <text evidence="3">The sequence shown here is derived from an EMBL/GenBank/DDBJ whole genome shotgun (WGS) entry which is preliminary data.</text>
</comment>
<name>A0A845LFR8_HELGE</name>
<dbReference type="GO" id="GO:0005524">
    <property type="term" value="F:ATP binding"/>
    <property type="evidence" value="ECO:0007669"/>
    <property type="project" value="UniProtKB-UniRule"/>
</dbReference>
<dbReference type="InterPro" id="IPR011761">
    <property type="entry name" value="ATP-grasp"/>
</dbReference>
<dbReference type="SUPFAM" id="SSF56059">
    <property type="entry name" value="Glutathione synthetase ATP-binding domain-like"/>
    <property type="match status" value="1"/>
</dbReference>
<dbReference type="GO" id="GO:0046872">
    <property type="term" value="F:metal ion binding"/>
    <property type="evidence" value="ECO:0007669"/>
    <property type="project" value="InterPro"/>
</dbReference>
<accession>A0A845LFR8</accession>
<dbReference type="AlphaFoldDB" id="A0A845LFR8"/>
<dbReference type="InterPro" id="IPR026838">
    <property type="entry name" value="YheC/D"/>
</dbReference>
<dbReference type="RefSeq" id="WP_161262357.1">
    <property type="nucleotide sequence ID" value="NZ_JAFBDC010000008.1"/>
</dbReference>
<sequence>MGRGCEPIVLGMLVHPRTIRDNFRGNRLFFGQMALLGKTMGITLVIFSPNHVHWSRNECKGYVFNSLRRRWILRRTPLPDVVYDRFFPYDLQRASVVTCRRALRKRGIPIFNPPFGGKFSVYRRLLDDPFIAPHLPKTQLLTGEREWSACLATWRSVYLKPDNGAKGLGIIRMSLRGKEEVLVEPTAGQRLQLRRKAAWHWLKGRTAGRRYLIQRAIEPARWRERIFDLRVLVQRRDCGEWAVTGGSARVTGNGITCNLHTGASAAPLSLALLESGAAVKEEQVFALALHIAKVLSRLHPGLAELGLDFLIDSKGKVWFLEANSRPGRSVFSRIGDMGSRLTAVRRPLEYAQYLARNVNKAG</sequence>
<organism evidence="3 4">
    <name type="scientific">Heliomicrobium gestii</name>
    <name type="common">Heliobacterium gestii</name>
    <dbReference type="NCBI Taxonomy" id="2699"/>
    <lineage>
        <taxon>Bacteria</taxon>
        <taxon>Bacillati</taxon>
        <taxon>Bacillota</taxon>
        <taxon>Clostridia</taxon>
        <taxon>Eubacteriales</taxon>
        <taxon>Heliobacteriaceae</taxon>
        <taxon>Heliomicrobium</taxon>
    </lineage>
</organism>